<dbReference type="GO" id="GO:0030288">
    <property type="term" value="C:outer membrane-bounded periplasmic space"/>
    <property type="evidence" value="ECO:0007669"/>
    <property type="project" value="TreeGrafter"/>
</dbReference>
<reference evidence="7 8" key="1">
    <citation type="submission" date="2018-04" db="EMBL/GenBank/DDBJ databases">
        <title>Genomic Encyclopedia of Archaeal and Bacterial Type Strains, Phase II (KMG-II): from individual species to whole genera.</title>
        <authorList>
            <person name="Goeker M."/>
        </authorList>
    </citation>
    <scope>NUCLEOTIDE SEQUENCE [LARGE SCALE GENOMIC DNA]</scope>
    <source>
        <strain evidence="7 8">DSM 26809</strain>
    </source>
</reference>
<dbReference type="InterPro" id="IPR058792">
    <property type="entry name" value="Beta-barrel_RND_2"/>
</dbReference>
<dbReference type="PANTHER" id="PTHR30097:SF15">
    <property type="entry name" value="CATION EFFLUX SYSTEM PROTEIN CUSB"/>
    <property type="match status" value="1"/>
</dbReference>
<keyword evidence="2" id="KW-0732">Signal</keyword>
<feature type="domain" description="CusB-like beta-barrel" evidence="5">
    <location>
        <begin position="264"/>
        <end position="338"/>
    </location>
</feature>
<dbReference type="OrthoDB" id="9806939at2"/>
<dbReference type="InterPro" id="IPR045800">
    <property type="entry name" value="HMBD"/>
</dbReference>
<dbReference type="SUPFAM" id="SSF111369">
    <property type="entry name" value="HlyD-like secretion proteins"/>
    <property type="match status" value="1"/>
</dbReference>
<protein>
    <submittedName>
        <fullName evidence="7">Cu(I)/Ag(I) efflux system membrane fusion protein</fullName>
    </submittedName>
</protein>
<dbReference type="Pfam" id="PF19335">
    <property type="entry name" value="HMBD"/>
    <property type="match status" value="1"/>
</dbReference>
<evidence type="ECO:0000313" key="8">
    <source>
        <dbReference type="Proteomes" id="UP000244168"/>
    </source>
</evidence>
<dbReference type="GO" id="GO:0015679">
    <property type="term" value="P:plasma membrane copper ion transport"/>
    <property type="evidence" value="ECO:0007669"/>
    <property type="project" value="TreeGrafter"/>
</dbReference>
<evidence type="ECO:0000259" key="6">
    <source>
        <dbReference type="Pfam" id="PF25975"/>
    </source>
</evidence>
<dbReference type="InterPro" id="IPR058649">
    <property type="entry name" value="CzcB_C"/>
</dbReference>
<dbReference type="PROSITE" id="PS51257">
    <property type="entry name" value="PROKAR_LIPOPROTEIN"/>
    <property type="match status" value="1"/>
</dbReference>
<feature type="domain" description="Heavy metal binding" evidence="3">
    <location>
        <begin position="38"/>
        <end position="64"/>
    </location>
</feature>
<sequence>MKRNWKSISLLLITLFLAACKERPKQAAVQQEQPQAIYTCPMHPQVHEDHPGNCPICGMTLVKKTASPSEQAGISLQTVLQPVNGAVVSDIQAVMPTEKTIIDTVSASGYLAFDTRTYNNIAARFSGRIEKLYIKYAFQEIHKGQRIMDVYSPEMVTAQQDLLFLQRNSPGETALIDAARQKLSLLGMTGTQLRELSRTGKAFYSLPVYSPYEGHVHDVAHSQMAGAAVNEANDYAQNMPLAVKEGMFVQQGQTLFNVVDPHSLWAELKIKQTDAEKIKLLQSVSLNIPDQQMTMEGKVDFIEPVQQNDDRSTSIRVYLNNHQHEMKVGSLVRAEIAAGSKAGLWLPRTAVISLGQSHIVWLKDGRIYRAHVVQTGTQNGEQVQVLSGLTAQDSVAQNAQYLADSDSFIKTEDHE</sequence>
<dbReference type="EMBL" id="QAOQ01000002">
    <property type="protein sequence ID" value="PTQ99734.1"/>
    <property type="molecule type" value="Genomic_DNA"/>
</dbReference>
<dbReference type="Gene3D" id="6.10.140.730">
    <property type="match status" value="1"/>
</dbReference>
<feature type="domain" description="CusB-like three alpha-helical bundle" evidence="4">
    <location>
        <begin position="154"/>
        <end position="202"/>
    </location>
</feature>
<dbReference type="GO" id="GO:0060003">
    <property type="term" value="P:copper ion export"/>
    <property type="evidence" value="ECO:0007669"/>
    <property type="project" value="TreeGrafter"/>
</dbReference>
<dbReference type="InterPro" id="IPR058791">
    <property type="entry name" value="3HB_CusB"/>
</dbReference>
<dbReference type="AlphaFoldDB" id="A0A2T5JDA2"/>
<evidence type="ECO:0000259" key="4">
    <source>
        <dbReference type="Pfam" id="PF25869"/>
    </source>
</evidence>
<dbReference type="Pfam" id="PF25954">
    <property type="entry name" value="Beta-barrel_RND_2"/>
    <property type="match status" value="1"/>
</dbReference>
<keyword evidence="8" id="KW-1185">Reference proteome</keyword>
<dbReference type="Gene3D" id="2.40.420.20">
    <property type="match status" value="1"/>
</dbReference>
<evidence type="ECO:0000256" key="1">
    <source>
        <dbReference type="ARBA" id="ARBA00022448"/>
    </source>
</evidence>
<feature type="domain" description="CzcB-like C-terminal circularly permuted SH3-like" evidence="6">
    <location>
        <begin position="346"/>
        <end position="398"/>
    </location>
</feature>
<accession>A0A2T5JDA2</accession>
<evidence type="ECO:0000256" key="2">
    <source>
        <dbReference type="SAM" id="SignalP"/>
    </source>
</evidence>
<dbReference type="Proteomes" id="UP000244168">
    <property type="component" value="Unassembled WGS sequence"/>
</dbReference>
<dbReference type="PANTHER" id="PTHR30097">
    <property type="entry name" value="CATION EFFLUX SYSTEM PROTEIN CUSB"/>
    <property type="match status" value="1"/>
</dbReference>
<dbReference type="Gene3D" id="2.40.30.170">
    <property type="match status" value="1"/>
</dbReference>
<gene>
    <name evidence="7" type="ORF">C8P68_102564</name>
</gene>
<dbReference type="Pfam" id="PF25869">
    <property type="entry name" value="3HB_CusB"/>
    <property type="match status" value="1"/>
</dbReference>
<organism evidence="7 8">
    <name type="scientific">Mucilaginibacter yixingensis</name>
    <dbReference type="NCBI Taxonomy" id="1295612"/>
    <lineage>
        <taxon>Bacteria</taxon>
        <taxon>Pseudomonadati</taxon>
        <taxon>Bacteroidota</taxon>
        <taxon>Sphingobacteriia</taxon>
        <taxon>Sphingobacteriales</taxon>
        <taxon>Sphingobacteriaceae</taxon>
        <taxon>Mucilaginibacter</taxon>
    </lineage>
</organism>
<dbReference type="GO" id="GO:0046914">
    <property type="term" value="F:transition metal ion binding"/>
    <property type="evidence" value="ECO:0007669"/>
    <property type="project" value="TreeGrafter"/>
</dbReference>
<evidence type="ECO:0000259" key="5">
    <source>
        <dbReference type="Pfam" id="PF25954"/>
    </source>
</evidence>
<evidence type="ECO:0000313" key="7">
    <source>
        <dbReference type="EMBL" id="PTQ99734.1"/>
    </source>
</evidence>
<evidence type="ECO:0000259" key="3">
    <source>
        <dbReference type="Pfam" id="PF19335"/>
    </source>
</evidence>
<comment type="caution">
    <text evidence="7">The sequence shown here is derived from an EMBL/GenBank/DDBJ whole genome shotgun (WGS) entry which is preliminary data.</text>
</comment>
<feature type="chain" id="PRO_5015420690" evidence="2">
    <location>
        <begin position="28"/>
        <end position="415"/>
    </location>
</feature>
<dbReference type="Pfam" id="PF25975">
    <property type="entry name" value="CzcB_C"/>
    <property type="match status" value="1"/>
</dbReference>
<keyword evidence="1" id="KW-0813">Transport</keyword>
<dbReference type="RefSeq" id="WP_107827650.1">
    <property type="nucleotide sequence ID" value="NZ_CP160205.1"/>
</dbReference>
<name>A0A2T5JDA2_9SPHI</name>
<dbReference type="InterPro" id="IPR051909">
    <property type="entry name" value="MFP_Cation_Efflux"/>
</dbReference>
<proteinExistence type="predicted"/>
<feature type="signal peptide" evidence="2">
    <location>
        <begin position="1"/>
        <end position="27"/>
    </location>
</feature>